<dbReference type="PANTHER" id="PTHR43767:SF1">
    <property type="entry name" value="NONRIBOSOMAL PEPTIDE SYNTHASE PES1 (EUROFUNG)-RELATED"/>
    <property type="match status" value="1"/>
</dbReference>
<dbReference type="InterPro" id="IPR000873">
    <property type="entry name" value="AMP-dep_synth/lig_dom"/>
</dbReference>
<dbReference type="PANTHER" id="PTHR43767">
    <property type="entry name" value="LONG-CHAIN-FATTY-ACID--COA LIGASE"/>
    <property type="match status" value="1"/>
</dbReference>
<dbReference type="EMBL" id="VFOL01000001">
    <property type="protein sequence ID" value="TQL39075.1"/>
    <property type="molecule type" value="Genomic_DNA"/>
</dbReference>
<dbReference type="RefSeq" id="WP_029024585.1">
    <property type="nucleotide sequence ID" value="NZ_BOQM01000028.1"/>
</dbReference>
<dbReference type="InterPro" id="IPR025110">
    <property type="entry name" value="AMP-bd_C"/>
</dbReference>
<dbReference type="InterPro" id="IPR050237">
    <property type="entry name" value="ATP-dep_AMP-bd_enzyme"/>
</dbReference>
<evidence type="ECO:0000313" key="7">
    <source>
        <dbReference type="Proteomes" id="UP000677457"/>
    </source>
</evidence>
<evidence type="ECO:0000313" key="6">
    <source>
        <dbReference type="Proteomes" id="UP000315983"/>
    </source>
</evidence>
<dbReference type="Proteomes" id="UP000677457">
    <property type="component" value="Unassembled WGS sequence"/>
</dbReference>
<reference evidence="5 6" key="1">
    <citation type="submission" date="2019-06" db="EMBL/GenBank/DDBJ databases">
        <title>Sequencing the genomes of 1000 actinobacteria strains.</title>
        <authorList>
            <person name="Klenk H.-P."/>
        </authorList>
    </citation>
    <scope>NUCLEOTIDE SEQUENCE [LARGE SCALE GENOMIC DNA]</scope>
    <source>
        <strain evidence="5 6">DSM 44819</strain>
    </source>
</reference>
<dbReference type="Pfam" id="PF13193">
    <property type="entry name" value="AMP-binding_C"/>
    <property type="match status" value="1"/>
</dbReference>
<proteinExistence type="predicted"/>
<dbReference type="GO" id="GO:0016878">
    <property type="term" value="F:acid-thiol ligase activity"/>
    <property type="evidence" value="ECO:0007669"/>
    <property type="project" value="UniProtKB-ARBA"/>
</dbReference>
<dbReference type="InterPro" id="IPR020845">
    <property type="entry name" value="AMP-binding_CS"/>
</dbReference>
<dbReference type="PROSITE" id="PS00455">
    <property type="entry name" value="AMP_BINDING"/>
    <property type="match status" value="1"/>
</dbReference>
<dbReference type="EMBL" id="BOQM01000028">
    <property type="protein sequence ID" value="GIM86894.1"/>
    <property type="molecule type" value="Genomic_DNA"/>
</dbReference>
<dbReference type="FunFam" id="2.30.38.10:FF:000003">
    <property type="entry name" value="Vibriobactin-specific 2,3-dihydroxybenzoate-AMP ligase"/>
    <property type="match status" value="1"/>
</dbReference>
<dbReference type="Proteomes" id="UP000315983">
    <property type="component" value="Unassembled WGS sequence"/>
</dbReference>
<evidence type="ECO:0000313" key="4">
    <source>
        <dbReference type="EMBL" id="GIM86894.1"/>
    </source>
</evidence>
<accession>A0A542XTB0</accession>
<evidence type="ECO:0000256" key="1">
    <source>
        <dbReference type="ARBA" id="ARBA00022598"/>
    </source>
</evidence>
<feature type="domain" description="AMP-binding enzyme C-terminal" evidence="3">
    <location>
        <begin position="474"/>
        <end position="550"/>
    </location>
</feature>
<evidence type="ECO:0000313" key="5">
    <source>
        <dbReference type="EMBL" id="TQL39075.1"/>
    </source>
</evidence>
<sequence length="575" mass="61511">MTTSHIRPSAAGTVGWPPEMVRRYVAAGYWDGQTLTAPVVAAAAATPEAVALVDGAVRFSYHELAARVDGAALRLRGLGLRPDDRVLVQLPNGWEFIVLTLACLRLGVIPVLALTPHRHHEMSYLAEHAEVRAIAVPARFRGFDHRGMAHDIARAVPTVQRVLVSAGEPDIGAVGATADRAAAVDVDLRALCRPADDVPAARTLLDAAAPDSRAVALMVLSGGTTGLPKLIARTHDDYGCHARRTAEISQFGRDTVYLAVLPMAHSMSLGMLLATLRSGGRVIVASSPAPVTALGLVERERVTATAVVPAIAQSWLNHQEADPRHDLRSVRLLLVGGARLPDQVAERMVPTLTRNLQQGYGMAEGLVCLTRIGDPDDVTTRSQGRPICADDEIILVDEDGRRVPPGEPGVLLTRGPCTPRGYYRAAEHNACAFVGDGWLWTGDIVRIRDDGNVVVEGRDKDMINRGGEKVSAEEVENLAYQVDGVGFAAAVAMPDPDLGELVCLYVVPRDGARVTLADVRSVMESAGVARFKWPERLELVGALPRTNIGKIDKKALRSEVAARLAAEVDRSTPAP</sequence>
<evidence type="ECO:0000259" key="3">
    <source>
        <dbReference type="Pfam" id="PF13193"/>
    </source>
</evidence>
<dbReference type="Pfam" id="PF00501">
    <property type="entry name" value="AMP-binding"/>
    <property type="match status" value="1"/>
</dbReference>
<keyword evidence="1 5" id="KW-0436">Ligase</keyword>
<evidence type="ECO:0000259" key="2">
    <source>
        <dbReference type="Pfam" id="PF00501"/>
    </source>
</evidence>
<dbReference type="Gene3D" id="3.40.50.980">
    <property type="match status" value="2"/>
</dbReference>
<dbReference type="Gene3D" id="2.30.38.10">
    <property type="entry name" value="Luciferase, Domain 3"/>
    <property type="match status" value="1"/>
</dbReference>
<dbReference type="Gene3D" id="3.30.300.30">
    <property type="match status" value="1"/>
</dbReference>
<name>A0A542XTB0_SALAC</name>
<dbReference type="InterPro" id="IPR045851">
    <property type="entry name" value="AMP-bd_C_sf"/>
</dbReference>
<keyword evidence="7" id="KW-1185">Reference proteome</keyword>
<reference evidence="4 7" key="2">
    <citation type="submission" date="2021-03" db="EMBL/GenBank/DDBJ databases">
        <title>Whole genome shotgun sequence of Salinispora arenicola NBRC 105043.</title>
        <authorList>
            <person name="Komaki H."/>
            <person name="Tamura T."/>
        </authorList>
    </citation>
    <scope>NUCLEOTIDE SEQUENCE [LARGE SCALE GENOMIC DNA]</scope>
    <source>
        <strain evidence="4 7">NBRC 105043</strain>
    </source>
</reference>
<protein>
    <submittedName>
        <fullName evidence="5">2,3-dihydroxybenzoate-AMP ligase</fullName>
    </submittedName>
</protein>
<comment type="caution">
    <text evidence="5">The sequence shown here is derived from an EMBL/GenBank/DDBJ whole genome shotgun (WGS) entry which is preliminary data.</text>
</comment>
<organism evidence="5 6">
    <name type="scientific">Salinispora arenicola</name>
    <dbReference type="NCBI Taxonomy" id="168697"/>
    <lineage>
        <taxon>Bacteria</taxon>
        <taxon>Bacillati</taxon>
        <taxon>Actinomycetota</taxon>
        <taxon>Actinomycetes</taxon>
        <taxon>Micromonosporales</taxon>
        <taxon>Micromonosporaceae</taxon>
        <taxon>Salinispora</taxon>
    </lineage>
</organism>
<gene>
    <name evidence="4" type="primary">pchD</name>
    <name evidence="5" type="ORF">FB564_4297</name>
    <name evidence="4" type="ORF">Sar04_36300</name>
</gene>
<dbReference type="GeneID" id="93773450"/>
<dbReference type="AlphaFoldDB" id="A0A542XTB0"/>
<dbReference type="SUPFAM" id="SSF56801">
    <property type="entry name" value="Acetyl-CoA synthetase-like"/>
    <property type="match status" value="1"/>
</dbReference>
<feature type="domain" description="AMP-dependent synthetase/ligase" evidence="2">
    <location>
        <begin position="42"/>
        <end position="423"/>
    </location>
</feature>